<protein>
    <submittedName>
        <fullName evidence="3">Phosphodiester glycosidase family protein</fullName>
    </submittedName>
</protein>
<evidence type="ECO:0000313" key="3">
    <source>
        <dbReference type="EMBL" id="MBD8500307.1"/>
    </source>
</evidence>
<evidence type="ECO:0000256" key="1">
    <source>
        <dbReference type="SAM" id="MobiDB-lite"/>
    </source>
</evidence>
<dbReference type="EMBL" id="JACYTN010000020">
    <property type="protein sequence ID" value="MBD8500307.1"/>
    <property type="molecule type" value="Genomic_DNA"/>
</dbReference>
<name>A0ABR9B1Z2_9BACL</name>
<gene>
    <name evidence="3" type="ORF">IFO66_18595</name>
</gene>
<dbReference type="PANTHER" id="PTHR40446:SF2">
    <property type="entry name" value="N-ACETYLGLUCOSAMINE-1-PHOSPHODIESTER ALPHA-N-ACETYLGLUCOSAMINIDASE"/>
    <property type="match status" value="1"/>
</dbReference>
<organism evidence="3 4">
    <name type="scientific">Paenibacillus arenosi</name>
    <dbReference type="NCBI Taxonomy" id="2774142"/>
    <lineage>
        <taxon>Bacteria</taxon>
        <taxon>Bacillati</taxon>
        <taxon>Bacillota</taxon>
        <taxon>Bacilli</taxon>
        <taxon>Bacillales</taxon>
        <taxon>Paenibacillaceae</taxon>
        <taxon>Paenibacillus</taxon>
    </lineage>
</organism>
<proteinExistence type="predicted"/>
<feature type="domain" description="Phosphodiester glycosidase" evidence="2">
    <location>
        <begin position="17"/>
        <end position="213"/>
    </location>
</feature>
<evidence type="ECO:0000313" key="4">
    <source>
        <dbReference type="Proteomes" id="UP000634529"/>
    </source>
</evidence>
<feature type="region of interest" description="Disordered" evidence="1">
    <location>
        <begin position="215"/>
        <end position="234"/>
    </location>
</feature>
<evidence type="ECO:0000259" key="2">
    <source>
        <dbReference type="Pfam" id="PF09992"/>
    </source>
</evidence>
<keyword evidence="3" id="KW-0378">Hydrolase</keyword>
<reference evidence="3 4" key="1">
    <citation type="submission" date="2020-09" db="EMBL/GenBank/DDBJ databases">
        <title>Paenibacillus sp. CAU 1523 isolated from sand of Haeundae Beach.</title>
        <authorList>
            <person name="Kim W."/>
        </authorList>
    </citation>
    <scope>NUCLEOTIDE SEQUENCE [LARGE SCALE GENOMIC DNA]</scope>
    <source>
        <strain evidence="3 4">CAU 1523</strain>
    </source>
</reference>
<sequence length="234" mass="25544">MVAVEKISGAVINSGKYGINGTFFNNSNDFLGIAVNNGSGIGGNATFTAYGNKTRGTFYSYHHLRGNYRVNEVANVSRLSDHPGVPNTNYFAIGGLNLYVNENINKQEFYRRLDVNEGASGINDVISRTGNTYSDPILRSRTAIGYNSNAKIVLVVFLGETPWGMREFMKNQGCFQAAYLDGGGSSQMRFKSGASNGTFDPRGEARPVFSMVTVNPTSWNQNKKREGETPMSLS</sequence>
<comment type="caution">
    <text evidence="3">The sequence shown here is derived from an EMBL/GenBank/DDBJ whole genome shotgun (WGS) entry which is preliminary data.</text>
</comment>
<keyword evidence="3" id="KW-0326">Glycosidase</keyword>
<dbReference type="Pfam" id="PF09992">
    <property type="entry name" value="NAGPA"/>
    <property type="match status" value="1"/>
</dbReference>
<keyword evidence="4" id="KW-1185">Reference proteome</keyword>
<accession>A0ABR9B1Z2</accession>
<dbReference type="Proteomes" id="UP000634529">
    <property type="component" value="Unassembled WGS sequence"/>
</dbReference>
<dbReference type="GO" id="GO:0016798">
    <property type="term" value="F:hydrolase activity, acting on glycosyl bonds"/>
    <property type="evidence" value="ECO:0007669"/>
    <property type="project" value="UniProtKB-KW"/>
</dbReference>
<dbReference type="InterPro" id="IPR018711">
    <property type="entry name" value="NAGPA"/>
</dbReference>
<dbReference type="PANTHER" id="PTHR40446">
    <property type="entry name" value="N-ACETYLGLUCOSAMINE-1-PHOSPHODIESTER ALPHA-N-ACETYLGLUCOSAMINIDASE"/>
    <property type="match status" value="1"/>
</dbReference>